<sequence>MQKFEIPYLLQRMNLPEGILQRFQQAQDFVNVKANSLAESVQQVKESLQETASQATDQAINTVTTTLGNAKTSVEETFQTAGQIQNNTSTAIQTVITSSVNDWFTEHPAIFQIVKILGWAVNHPIISFIILIFALAILWNIIKLIGRLIELASLSILRVPLRIIQNLIKFIFFSFTTIGGLAIKKFLFKKKADNIVALQATNSPPVIQDKQQRIAEITQKLDAIQREQNLLLQEVAELMAMDKTDA</sequence>
<feature type="transmembrane region" description="Helical" evidence="2">
    <location>
        <begin position="162"/>
        <end position="183"/>
    </location>
</feature>
<keyword evidence="4" id="KW-1185">Reference proteome</keyword>
<feature type="transmembrane region" description="Helical" evidence="2">
    <location>
        <begin position="125"/>
        <end position="142"/>
    </location>
</feature>
<keyword evidence="2" id="KW-0812">Transmembrane</keyword>
<accession>A0AAP5ID35</accession>
<reference evidence="4" key="1">
    <citation type="journal article" date="2021" name="Science">
        <title>Hunting the eagle killer: A cyanobacterial neurotoxin causes vacuolar myelinopathy.</title>
        <authorList>
            <person name="Breinlinger S."/>
            <person name="Phillips T.J."/>
            <person name="Haram B.N."/>
            <person name="Mares J."/>
            <person name="Martinez Yerena J.A."/>
            <person name="Hrouzek P."/>
            <person name="Sobotka R."/>
            <person name="Henderson W.M."/>
            <person name="Schmieder P."/>
            <person name="Williams S.M."/>
            <person name="Lauderdale J.D."/>
            <person name="Wilde H.D."/>
            <person name="Gerrin W."/>
            <person name="Kust A."/>
            <person name="Washington J.W."/>
            <person name="Wagner C."/>
            <person name="Geier B."/>
            <person name="Liebeke M."/>
            <person name="Enke H."/>
            <person name="Niedermeyer T.H.J."/>
            <person name="Wilde S.B."/>
        </authorList>
    </citation>
    <scope>NUCLEOTIDE SEQUENCE [LARGE SCALE GENOMIC DNA]</scope>
    <source>
        <strain evidence="4">Thurmond2011</strain>
    </source>
</reference>
<protein>
    <submittedName>
        <fullName evidence="3">Uncharacterized protein</fullName>
    </submittedName>
</protein>
<keyword evidence="2" id="KW-1133">Transmembrane helix</keyword>
<dbReference type="Proteomes" id="UP000667802">
    <property type="component" value="Unassembled WGS sequence"/>
</dbReference>
<keyword evidence="1" id="KW-0175">Coiled coil</keyword>
<evidence type="ECO:0000256" key="1">
    <source>
        <dbReference type="SAM" id="Coils"/>
    </source>
</evidence>
<gene>
    <name evidence="3" type="ORF">G7B40_026445</name>
</gene>
<dbReference type="AlphaFoldDB" id="A0AAP5ID35"/>
<feature type="coiled-coil region" evidence="1">
    <location>
        <begin position="207"/>
        <end position="241"/>
    </location>
</feature>
<name>A0AAP5ID35_9CYAN</name>
<dbReference type="RefSeq" id="WP_310834150.1">
    <property type="nucleotide sequence ID" value="NZ_JAALHA020000015.1"/>
</dbReference>
<evidence type="ECO:0000313" key="4">
    <source>
        <dbReference type="Proteomes" id="UP000667802"/>
    </source>
</evidence>
<comment type="caution">
    <text evidence="3">The sequence shown here is derived from an EMBL/GenBank/DDBJ whole genome shotgun (WGS) entry which is preliminary data.</text>
</comment>
<organism evidence="3 4">
    <name type="scientific">Aetokthonos hydrillicola Thurmond2011</name>
    <dbReference type="NCBI Taxonomy" id="2712845"/>
    <lineage>
        <taxon>Bacteria</taxon>
        <taxon>Bacillati</taxon>
        <taxon>Cyanobacteriota</taxon>
        <taxon>Cyanophyceae</taxon>
        <taxon>Nostocales</taxon>
        <taxon>Hapalosiphonaceae</taxon>
        <taxon>Aetokthonos</taxon>
    </lineage>
</organism>
<keyword evidence="2" id="KW-0472">Membrane</keyword>
<proteinExistence type="predicted"/>
<dbReference type="EMBL" id="JAALHA020000015">
    <property type="protein sequence ID" value="MDR9898074.1"/>
    <property type="molecule type" value="Genomic_DNA"/>
</dbReference>
<evidence type="ECO:0000313" key="3">
    <source>
        <dbReference type="EMBL" id="MDR9898074.1"/>
    </source>
</evidence>
<evidence type="ECO:0000256" key="2">
    <source>
        <dbReference type="SAM" id="Phobius"/>
    </source>
</evidence>